<keyword evidence="1" id="KW-0456">Lyase</keyword>
<protein>
    <submittedName>
        <fullName evidence="1">Heparin lyase I family protein</fullName>
    </submittedName>
</protein>
<dbReference type="InterPro" id="IPR025975">
    <property type="entry name" value="Polysacc_lyase"/>
</dbReference>
<dbReference type="SUPFAM" id="SSF49899">
    <property type="entry name" value="Concanavalin A-like lectins/glucanases"/>
    <property type="match status" value="1"/>
</dbReference>
<sequence length="475" mass="51642">MIAKTKSMEIGVMDGGRTVPGLWASVSMPAGIPLSTIMRSLLVLGLSMSGVMAQTESFVGYESGHQTDNNPYVGVKEPRPESTTASQNYARSGSWSLRSELNYGETTTDVGIRSECNQHGMPSSTGSWTSIIQRGVRRFYGFSVLLDPQPGNYEFDNTSEVIMQQKHPGGDALFQLLTDDGMFKCWTENHDGIRRRTNIAPYQRGIWYDFVFEHLPSYMGSGEMRLYYKKATDTTYIKCMEWVGPTLSMDRDCYWKWGMYKANWSSPTASTKRVIYHDNLKVGKTFVEADPSLVLPPGWSGKDIGSPTLGGFGRESSGTYILSGSGSGLDSTSDGFFFASQTLSGDGEIKARLVNMGTNGNPLAGVMVRETSATGSKYYFCGRNTAGTMHSKWRGSTGGSVSTTVVGTDATPVWVRITRVGDTLTAYKSTNGTTWSTISTHTVAMAGEISIGLVSTSRNANVTAEATFDNVSVVP</sequence>
<name>A0A975J0Y5_9BACT</name>
<evidence type="ECO:0000313" key="2">
    <source>
        <dbReference type="Proteomes" id="UP000676169"/>
    </source>
</evidence>
<dbReference type="EMBL" id="CP073100">
    <property type="protein sequence ID" value="QUE52011.1"/>
    <property type="molecule type" value="Genomic_DNA"/>
</dbReference>
<dbReference type="Gene3D" id="2.60.120.200">
    <property type="match status" value="2"/>
</dbReference>
<keyword evidence="2" id="KW-1185">Reference proteome</keyword>
<dbReference type="KEGG" id="lamb:KBB96_03775"/>
<dbReference type="GO" id="GO:0016829">
    <property type="term" value="F:lyase activity"/>
    <property type="evidence" value="ECO:0007669"/>
    <property type="project" value="UniProtKB-KW"/>
</dbReference>
<organism evidence="1 2">
    <name type="scientific">Luteolibacter ambystomatis</name>
    <dbReference type="NCBI Taxonomy" id="2824561"/>
    <lineage>
        <taxon>Bacteria</taxon>
        <taxon>Pseudomonadati</taxon>
        <taxon>Verrucomicrobiota</taxon>
        <taxon>Verrucomicrobiia</taxon>
        <taxon>Verrucomicrobiales</taxon>
        <taxon>Verrucomicrobiaceae</taxon>
        <taxon>Luteolibacter</taxon>
    </lineage>
</organism>
<dbReference type="AlphaFoldDB" id="A0A975J0Y5"/>
<evidence type="ECO:0000313" key="1">
    <source>
        <dbReference type="EMBL" id="QUE52011.1"/>
    </source>
</evidence>
<proteinExistence type="predicted"/>
<accession>A0A975J0Y5</accession>
<dbReference type="Pfam" id="PF14099">
    <property type="entry name" value="Polysacc_lyase"/>
    <property type="match status" value="1"/>
</dbReference>
<reference evidence="1" key="1">
    <citation type="submission" date="2021-04" db="EMBL/GenBank/DDBJ databases">
        <title>Luteolibacter sp. 32A isolated from the skin of an Anderson's salamander (Ambystoma andersonii).</title>
        <authorList>
            <person name="Spergser J."/>
            <person name="Busse H.-J."/>
        </authorList>
    </citation>
    <scope>NUCLEOTIDE SEQUENCE</scope>
    <source>
        <strain evidence="1">32A</strain>
    </source>
</reference>
<dbReference type="Proteomes" id="UP000676169">
    <property type="component" value="Chromosome"/>
</dbReference>
<gene>
    <name evidence="1" type="ORF">KBB96_03775</name>
</gene>
<dbReference type="InterPro" id="IPR013320">
    <property type="entry name" value="ConA-like_dom_sf"/>
</dbReference>
<dbReference type="RefSeq" id="WP_211632443.1">
    <property type="nucleotide sequence ID" value="NZ_CP073100.1"/>
</dbReference>